<organism evidence="8 9">
    <name type="scientific">Streptomyces hirsutus</name>
    <dbReference type="NCBI Taxonomy" id="35620"/>
    <lineage>
        <taxon>Bacteria</taxon>
        <taxon>Bacillati</taxon>
        <taxon>Actinomycetota</taxon>
        <taxon>Actinomycetes</taxon>
        <taxon>Kitasatosporales</taxon>
        <taxon>Streptomycetaceae</taxon>
        <taxon>Streptomyces</taxon>
    </lineage>
</organism>
<evidence type="ECO:0000256" key="2">
    <source>
        <dbReference type="ARBA" id="ARBA00022618"/>
    </source>
</evidence>
<dbReference type="GO" id="GO:0051301">
    <property type="term" value="P:cell division"/>
    <property type="evidence" value="ECO:0007669"/>
    <property type="project" value="UniProtKB-KW"/>
</dbReference>
<proteinExistence type="inferred from homology"/>
<keyword evidence="1 7" id="KW-1003">Cell membrane</keyword>
<dbReference type="RefSeq" id="WP_326753707.1">
    <property type="nucleotide sequence ID" value="NZ_CP109134.1"/>
</dbReference>
<dbReference type="Pfam" id="PF06781">
    <property type="entry name" value="CrgA"/>
    <property type="match status" value="1"/>
</dbReference>
<keyword evidence="9" id="KW-1185">Reference proteome</keyword>
<feature type="transmembrane region" description="Helical" evidence="7">
    <location>
        <begin position="30"/>
        <end position="53"/>
    </location>
</feature>
<evidence type="ECO:0000313" key="8">
    <source>
        <dbReference type="EMBL" id="WSD07685.1"/>
    </source>
</evidence>
<evidence type="ECO:0000313" key="9">
    <source>
        <dbReference type="Proteomes" id="UP001335325"/>
    </source>
</evidence>
<keyword evidence="2 7" id="KW-0132">Cell division</keyword>
<dbReference type="EMBL" id="CP109134">
    <property type="protein sequence ID" value="WSD07685.1"/>
    <property type="molecule type" value="Genomic_DNA"/>
</dbReference>
<dbReference type="InterPro" id="IPR009619">
    <property type="entry name" value="CrgA"/>
</dbReference>
<feature type="transmembrane region" description="Helical" evidence="7">
    <location>
        <begin position="65"/>
        <end position="84"/>
    </location>
</feature>
<keyword evidence="6 7" id="KW-0131">Cell cycle</keyword>
<evidence type="ECO:0000256" key="1">
    <source>
        <dbReference type="ARBA" id="ARBA00022475"/>
    </source>
</evidence>
<evidence type="ECO:0000256" key="4">
    <source>
        <dbReference type="ARBA" id="ARBA00022989"/>
    </source>
</evidence>
<dbReference type="GeneID" id="91544769"/>
<gene>
    <name evidence="7 8" type="primary">crgA</name>
    <name evidence="8" type="ORF">OIE73_19335</name>
</gene>
<keyword evidence="5 7" id="KW-0472">Membrane</keyword>
<comment type="subcellular location">
    <subcellularLocation>
        <location evidence="7">Cell membrane</location>
        <topology evidence="7">Multi-pass membrane protein</topology>
    </subcellularLocation>
</comment>
<protein>
    <recommendedName>
        <fullName evidence="7">Cell division protein CrgA</fullName>
    </recommendedName>
</protein>
<reference evidence="8 9" key="1">
    <citation type="submission" date="2022-10" db="EMBL/GenBank/DDBJ databases">
        <title>The complete genomes of actinobacterial strains from the NBC collection.</title>
        <authorList>
            <person name="Joergensen T.S."/>
            <person name="Alvarez Arevalo M."/>
            <person name="Sterndorff E.B."/>
            <person name="Faurdal D."/>
            <person name="Vuksanovic O."/>
            <person name="Mourched A.-S."/>
            <person name="Charusanti P."/>
            <person name="Shaw S."/>
            <person name="Blin K."/>
            <person name="Weber T."/>
        </authorList>
    </citation>
    <scope>NUCLEOTIDE SEQUENCE [LARGE SCALE GENOMIC DNA]</scope>
    <source>
        <strain evidence="8 9">NBC 01753</strain>
    </source>
</reference>
<keyword evidence="3 7" id="KW-0812">Transmembrane</keyword>
<comment type="similarity">
    <text evidence="7">Belongs to the CrgA family.</text>
</comment>
<accession>A0ABZ1GP39</accession>
<dbReference type="HAMAP" id="MF_00631">
    <property type="entry name" value="CrgA"/>
    <property type="match status" value="1"/>
</dbReference>
<evidence type="ECO:0000256" key="6">
    <source>
        <dbReference type="ARBA" id="ARBA00023306"/>
    </source>
</evidence>
<comment type="function">
    <text evidence="7">Involved in cell division.</text>
</comment>
<dbReference type="NCBIfam" id="NF002595">
    <property type="entry name" value="PRK02251.2-1"/>
    <property type="match status" value="1"/>
</dbReference>
<sequence>MPKSRIRKKADYTPPAAAKQTTALKLTSRAWVAPVMLALFLIGLAWIVVFYVTDGQLPIDDLGNWNIVVGFGFIAAGFGVSTQWK</sequence>
<evidence type="ECO:0000256" key="3">
    <source>
        <dbReference type="ARBA" id="ARBA00022692"/>
    </source>
</evidence>
<evidence type="ECO:0000256" key="5">
    <source>
        <dbReference type="ARBA" id="ARBA00023136"/>
    </source>
</evidence>
<dbReference type="Proteomes" id="UP001335325">
    <property type="component" value="Chromosome"/>
</dbReference>
<keyword evidence="4 7" id="KW-1133">Transmembrane helix</keyword>
<evidence type="ECO:0000256" key="7">
    <source>
        <dbReference type="HAMAP-Rule" id="MF_00631"/>
    </source>
</evidence>
<name>A0ABZ1GP39_9ACTN</name>